<evidence type="ECO:0000256" key="4">
    <source>
        <dbReference type="ARBA" id="ARBA00022777"/>
    </source>
</evidence>
<dbReference type="PRINTS" id="PR00473">
    <property type="entry name" value="GALCTOKINASE"/>
</dbReference>
<keyword evidence="3" id="KW-0547">Nucleotide-binding</keyword>
<evidence type="ECO:0000256" key="3">
    <source>
        <dbReference type="ARBA" id="ARBA00022741"/>
    </source>
</evidence>
<dbReference type="PROSITE" id="PS00627">
    <property type="entry name" value="GHMP_KINASES_ATP"/>
    <property type="match status" value="1"/>
</dbReference>
<dbReference type="GO" id="GO:0005829">
    <property type="term" value="C:cytosol"/>
    <property type="evidence" value="ECO:0007669"/>
    <property type="project" value="TreeGrafter"/>
</dbReference>
<evidence type="ECO:0000256" key="1">
    <source>
        <dbReference type="ARBA" id="ARBA00006566"/>
    </source>
</evidence>
<dbReference type="InterPro" id="IPR020568">
    <property type="entry name" value="Ribosomal_Su5_D2-typ_SF"/>
</dbReference>
<dbReference type="GO" id="GO:0004335">
    <property type="term" value="F:galactokinase activity"/>
    <property type="evidence" value="ECO:0007669"/>
    <property type="project" value="InterPro"/>
</dbReference>
<dbReference type="RefSeq" id="WP_154572719.1">
    <property type="nucleotide sequence ID" value="NZ_VUNB01000005.1"/>
</dbReference>
<dbReference type="PANTHER" id="PTHR10457">
    <property type="entry name" value="MEVALONATE KINASE/GALACTOKINASE"/>
    <property type="match status" value="1"/>
</dbReference>
<dbReference type="AlphaFoldDB" id="A0A6A8MCP1"/>
<dbReference type="Pfam" id="PF00288">
    <property type="entry name" value="GHMP_kinases_N"/>
    <property type="match status" value="1"/>
</dbReference>
<dbReference type="GO" id="GO:0005524">
    <property type="term" value="F:ATP binding"/>
    <property type="evidence" value="ECO:0007669"/>
    <property type="project" value="UniProtKB-KW"/>
</dbReference>
<dbReference type="InterPro" id="IPR006204">
    <property type="entry name" value="GHMP_kinase_N_dom"/>
</dbReference>
<keyword evidence="5" id="KW-0067">ATP-binding</keyword>
<dbReference type="EMBL" id="VUNB01000005">
    <property type="protein sequence ID" value="MST69246.1"/>
    <property type="molecule type" value="Genomic_DNA"/>
</dbReference>
<name>A0A6A8MCP1_9FIRM</name>
<evidence type="ECO:0000259" key="6">
    <source>
        <dbReference type="Pfam" id="PF00288"/>
    </source>
</evidence>
<sequence length="427" mass="46148">MNAQSIISAIETGSFTGKIRDLYGSSLSVEKQKERYRNVTSGFARRFGDTGDIRIYSAPGRTEIGGNHTDHQHGRVLAAAVNADIICAASPCDEERVTVVSEGFGEFSLSLADLEPREENYGKTEALIAGVFGAMKSRGYKIGGFKGYMSSQVPGGSGLSSSAAFEILIGYIISEMFNNSAVSAVELAEMGQFSENVFFGKPCGLMDQMACAQGGLCQFDFADPSHPEIIPVNVDLGAIPYDIAITETGGSHEDLTDEYAAVPLEMKGVAQMFGEEYLKNVTGDMLLEKCGEIREKLGDRAFLRAVHFVNETKRAAAEAAALEKGDMDGFMELFRRSGHSSWELLQNVSVCSDPVNQPVAVAIAVSRQILGDDGGYARVHGGGFAGTIQAFVRKELSEKYRDKMDQIFGEGTCHILEIRKYGGIRVL</sequence>
<dbReference type="InterPro" id="IPR019539">
    <property type="entry name" value="GalKase_N"/>
</dbReference>
<keyword evidence="4 8" id="KW-0418">Kinase</keyword>
<evidence type="ECO:0000259" key="7">
    <source>
        <dbReference type="Pfam" id="PF10509"/>
    </source>
</evidence>
<dbReference type="InterPro" id="IPR000705">
    <property type="entry name" value="Galactokinase"/>
</dbReference>
<dbReference type="Pfam" id="PF10509">
    <property type="entry name" value="GalKase_gal_bdg"/>
    <property type="match status" value="1"/>
</dbReference>
<feature type="domain" description="GHMP kinase N-terminal" evidence="6">
    <location>
        <begin position="129"/>
        <end position="215"/>
    </location>
</feature>
<proteinExistence type="inferred from homology"/>
<evidence type="ECO:0000256" key="5">
    <source>
        <dbReference type="ARBA" id="ARBA00022840"/>
    </source>
</evidence>
<evidence type="ECO:0000313" key="8">
    <source>
        <dbReference type="EMBL" id="MST69246.1"/>
    </source>
</evidence>
<comment type="caution">
    <text evidence="8">The sequence shown here is derived from an EMBL/GenBank/DDBJ whole genome shotgun (WGS) entry which is preliminary data.</text>
</comment>
<keyword evidence="2" id="KW-0808">Transferase</keyword>
<comment type="similarity">
    <text evidence="1">Belongs to the GHMP kinase family. GalK subfamily.</text>
</comment>
<gene>
    <name evidence="8" type="ORF">FYJ66_06550</name>
</gene>
<dbReference type="InterPro" id="IPR014721">
    <property type="entry name" value="Ribsml_uS5_D2-typ_fold_subgr"/>
</dbReference>
<accession>A0A6A8MCP1</accession>
<dbReference type="PRINTS" id="PR00959">
    <property type="entry name" value="MEVGALKINASE"/>
</dbReference>
<dbReference type="Gene3D" id="3.30.230.10">
    <property type="match status" value="1"/>
</dbReference>
<dbReference type="Gene3D" id="3.30.70.890">
    <property type="entry name" value="GHMP kinase, C-terminal domain"/>
    <property type="match status" value="1"/>
</dbReference>
<dbReference type="InterPro" id="IPR036554">
    <property type="entry name" value="GHMP_kinase_C_sf"/>
</dbReference>
<protein>
    <submittedName>
        <fullName evidence="8">Galactokinase</fullName>
    </submittedName>
</protein>
<dbReference type="PIRSF" id="PIRSF000530">
    <property type="entry name" value="Galactokinase"/>
    <property type="match status" value="1"/>
</dbReference>
<dbReference type="InterPro" id="IPR006206">
    <property type="entry name" value="Mevalonate/galactokinase"/>
</dbReference>
<dbReference type="SUPFAM" id="SSF54211">
    <property type="entry name" value="Ribosomal protein S5 domain 2-like"/>
    <property type="match status" value="1"/>
</dbReference>
<evidence type="ECO:0000256" key="2">
    <source>
        <dbReference type="ARBA" id="ARBA00022679"/>
    </source>
</evidence>
<dbReference type="PANTHER" id="PTHR10457:SF7">
    <property type="entry name" value="GALACTOKINASE-RELATED"/>
    <property type="match status" value="1"/>
</dbReference>
<reference evidence="8" key="1">
    <citation type="submission" date="2019-09" db="EMBL/GenBank/DDBJ databases">
        <title>In-depth cultivation of the pig gut microbiome towards novel bacterial diversity and tailored functional studies.</title>
        <authorList>
            <person name="Wylensek D."/>
            <person name="Hitch T.C.A."/>
            <person name="Clavel T."/>
        </authorList>
    </citation>
    <scope>NUCLEOTIDE SEQUENCE</scope>
    <source>
        <strain evidence="8">RF-744-FAT-WT-3</strain>
    </source>
</reference>
<feature type="domain" description="Galactokinase N-terminal" evidence="7">
    <location>
        <begin position="43"/>
        <end position="91"/>
    </location>
</feature>
<dbReference type="GO" id="GO:0006012">
    <property type="term" value="P:galactose metabolic process"/>
    <property type="evidence" value="ECO:0007669"/>
    <property type="project" value="InterPro"/>
</dbReference>
<dbReference type="InterPro" id="IPR006203">
    <property type="entry name" value="GHMP_knse_ATP-bd_CS"/>
</dbReference>
<organism evidence="8">
    <name type="scientific">Baileyella intestinalis</name>
    <dbReference type="NCBI Taxonomy" id="2606709"/>
    <lineage>
        <taxon>Bacteria</taxon>
        <taxon>Bacillati</taxon>
        <taxon>Bacillota</taxon>
        <taxon>Clostridia</taxon>
        <taxon>Peptostreptococcales</taxon>
        <taxon>Anaerovoracaceae</taxon>
        <taxon>Baileyella</taxon>
    </lineage>
</organism>
<dbReference type="SUPFAM" id="SSF55060">
    <property type="entry name" value="GHMP Kinase, C-terminal domain"/>
    <property type="match status" value="1"/>
</dbReference>